<sequence length="390" mass="43120">MDGSTWLQASLPVSIGGLGIRRTERIALPAFMASIHPVQALVRSIYPGSDLDSLVNGGLDQWPLVTALRRRQRAWDLPMVTVEFGSLMDQSDMTSKARLMAVSTKTSGTWLHALPVSSLGNLLDDNTLRISFGLRLGSRLCQPHMCRCGEVVDQYGLHGLSCLKSAGRHSRHASLNESVRRALFSAQVPAVVEPLGRSRDDGLRPDGKTMIPWKNGEELAWDVTVVDTLAKSYVGKTSEIMGAAAEDAEERNIQKYQGIASQCLFVPLGFETFGSWRPAATELINAIGKKLVEAFIETSGDSKVMHQVFGKRLADHYCLKLYMWTFGNVRSAEKPFNPKAQDQPDMVEFEKADGTERHLWISSETFKTARQRVSDGRGLIYMLKTGAVYS</sequence>
<organism evidence="1 2">
    <name type="scientific">Ramazzottius varieornatus</name>
    <name type="common">Water bear</name>
    <name type="synonym">Tardigrade</name>
    <dbReference type="NCBI Taxonomy" id="947166"/>
    <lineage>
        <taxon>Eukaryota</taxon>
        <taxon>Metazoa</taxon>
        <taxon>Ecdysozoa</taxon>
        <taxon>Tardigrada</taxon>
        <taxon>Eutardigrada</taxon>
        <taxon>Parachela</taxon>
        <taxon>Hypsibioidea</taxon>
        <taxon>Ramazzottiidae</taxon>
        <taxon>Ramazzottius</taxon>
    </lineage>
</organism>
<dbReference type="AlphaFoldDB" id="A0A1D1VCB8"/>
<evidence type="ECO:0000313" key="1">
    <source>
        <dbReference type="EMBL" id="GAU99276.1"/>
    </source>
</evidence>
<evidence type="ECO:0000313" key="2">
    <source>
        <dbReference type="Proteomes" id="UP000186922"/>
    </source>
</evidence>
<dbReference type="OrthoDB" id="2016582at2759"/>
<dbReference type="Proteomes" id="UP000186922">
    <property type="component" value="Unassembled WGS sequence"/>
</dbReference>
<gene>
    <name evidence="1" type="primary">RvY_10302-1</name>
    <name evidence="1" type="synonym">RvY_10302.1</name>
    <name evidence="1" type="ORF">RvY_10302</name>
</gene>
<name>A0A1D1VCB8_RAMVA</name>
<dbReference type="EMBL" id="BDGG01000005">
    <property type="protein sequence ID" value="GAU99276.1"/>
    <property type="molecule type" value="Genomic_DNA"/>
</dbReference>
<proteinExistence type="predicted"/>
<comment type="caution">
    <text evidence="1">The sequence shown here is derived from an EMBL/GenBank/DDBJ whole genome shotgun (WGS) entry which is preliminary data.</text>
</comment>
<protein>
    <submittedName>
        <fullName evidence="1">Uncharacterized protein</fullName>
    </submittedName>
</protein>
<reference evidence="1 2" key="1">
    <citation type="journal article" date="2016" name="Nat. Commun.">
        <title>Extremotolerant tardigrade genome and improved radiotolerance of human cultured cells by tardigrade-unique protein.</title>
        <authorList>
            <person name="Hashimoto T."/>
            <person name="Horikawa D.D."/>
            <person name="Saito Y."/>
            <person name="Kuwahara H."/>
            <person name="Kozuka-Hata H."/>
            <person name="Shin-I T."/>
            <person name="Minakuchi Y."/>
            <person name="Ohishi K."/>
            <person name="Motoyama A."/>
            <person name="Aizu T."/>
            <person name="Enomoto A."/>
            <person name="Kondo K."/>
            <person name="Tanaka S."/>
            <person name="Hara Y."/>
            <person name="Koshikawa S."/>
            <person name="Sagara H."/>
            <person name="Miura T."/>
            <person name="Yokobori S."/>
            <person name="Miyagawa K."/>
            <person name="Suzuki Y."/>
            <person name="Kubo T."/>
            <person name="Oyama M."/>
            <person name="Kohara Y."/>
            <person name="Fujiyama A."/>
            <person name="Arakawa K."/>
            <person name="Katayama T."/>
            <person name="Toyoda A."/>
            <person name="Kunieda T."/>
        </authorList>
    </citation>
    <scope>NUCLEOTIDE SEQUENCE [LARGE SCALE GENOMIC DNA]</scope>
    <source>
        <strain evidence="1 2">YOKOZUNA-1</strain>
    </source>
</reference>
<keyword evidence="2" id="KW-1185">Reference proteome</keyword>
<accession>A0A1D1VCB8</accession>